<dbReference type="STRING" id="405671.SAMN05421827_12718"/>
<dbReference type="AlphaFoldDB" id="A0A1G8CXG0"/>
<sequence>MAEKHVVVQGAQCMCKFGSAPDKLKVLTHNKEYANDKDGSKKLIATTVDIGTTFEKNMFGSCSKMNNKPCTATVTKWSGFYEDTVLTNGGKILLEDSKATCPIGGTDCIEIIQHGQKAEASKQNFDNANKDVQSQLNPLSESLDESANNFSGLEASVKA</sequence>
<accession>A0A1G8CXG0</accession>
<gene>
    <name evidence="1" type="ORF">SAMN05421827_12718</name>
</gene>
<evidence type="ECO:0000313" key="2">
    <source>
        <dbReference type="Proteomes" id="UP000199643"/>
    </source>
</evidence>
<evidence type="ECO:0008006" key="3">
    <source>
        <dbReference type="Google" id="ProtNLM"/>
    </source>
</evidence>
<name>A0A1G8CXG0_9SPHI</name>
<reference evidence="2" key="1">
    <citation type="submission" date="2016-10" db="EMBL/GenBank/DDBJ databases">
        <authorList>
            <person name="Varghese N."/>
            <person name="Submissions S."/>
        </authorList>
    </citation>
    <scope>NUCLEOTIDE SEQUENCE [LARGE SCALE GENOMIC DNA]</scope>
    <source>
        <strain evidence="2">DSM 17933</strain>
    </source>
</reference>
<dbReference type="Pfam" id="PF14107">
    <property type="entry name" value="DUF4280"/>
    <property type="match status" value="1"/>
</dbReference>
<keyword evidence="2" id="KW-1185">Reference proteome</keyword>
<evidence type="ECO:0000313" key="1">
    <source>
        <dbReference type="EMBL" id="SDH50112.1"/>
    </source>
</evidence>
<dbReference type="EMBL" id="FNCH01000027">
    <property type="protein sequence ID" value="SDH50112.1"/>
    <property type="molecule type" value="Genomic_DNA"/>
</dbReference>
<proteinExistence type="predicted"/>
<dbReference type="Proteomes" id="UP000199643">
    <property type="component" value="Unassembled WGS sequence"/>
</dbReference>
<dbReference type="InterPro" id="IPR025460">
    <property type="entry name" value="DUF4280"/>
</dbReference>
<dbReference type="RefSeq" id="WP_090503956.1">
    <property type="nucleotide sequence ID" value="NZ_FNCH01000027.1"/>
</dbReference>
<organism evidence="1 2">
    <name type="scientific">Pedobacter terrae</name>
    <dbReference type="NCBI Taxonomy" id="405671"/>
    <lineage>
        <taxon>Bacteria</taxon>
        <taxon>Pseudomonadati</taxon>
        <taxon>Bacteroidota</taxon>
        <taxon>Sphingobacteriia</taxon>
        <taxon>Sphingobacteriales</taxon>
        <taxon>Sphingobacteriaceae</taxon>
        <taxon>Pedobacter</taxon>
    </lineage>
</organism>
<dbReference type="OrthoDB" id="882303at2"/>
<protein>
    <recommendedName>
        <fullName evidence="3">DUF4280 domain-containing protein</fullName>
    </recommendedName>
</protein>